<accession>A0A0X3U7G7</accession>
<reference evidence="2 3" key="1">
    <citation type="submission" date="2015-12" db="EMBL/GenBank/DDBJ databases">
        <authorList>
            <person name="Shamseldin A."/>
            <person name="Moawad H."/>
            <person name="Abd El-Rahim W.M."/>
            <person name="Sadowsky M.J."/>
        </authorList>
    </citation>
    <scope>NUCLEOTIDE SEQUENCE [LARGE SCALE GENOMIC DNA]</scope>
    <source>
        <strain evidence="2 3">ZGT118</strain>
    </source>
</reference>
<sequence>MLSPAILKENVDGEALDWAARRPSQHPKRRKILIVLSDGAPVDQATIDRNGDKALPDRHLREVIAQIGSTGGIELCVVGFRHDVSACYQVRRRVGQIPDLADAVVNQLDRHLFSDRR</sequence>
<gene>
    <name evidence="2" type="ORF">AVO45_18420</name>
</gene>
<evidence type="ECO:0000259" key="1">
    <source>
        <dbReference type="Pfam" id="PF11775"/>
    </source>
</evidence>
<comment type="caution">
    <text evidence="2">The sequence shown here is derived from an EMBL/GenBank/DDBJ whole genome shotgun (WGS) entry which is preliminary data.</text>
</comment>
<proteinExistence type="predicted"/>
<keyword evidence="3" id="KW-1185">Reference proteome</keyword>
<protein>
    <recommendedName>
        <fullName evidence="1">Cobalamin biosynthesis protein CobT VWA domain-containing protein</fullName>
    </recommendedName>
</protein>
<evidence type="ECO:0000313" key="2">
    <source>
        <dbReference type="EMBL" id="KUJ84075.1"/>
    </source>
</evidence>
<dbReference type="AlphaFoldDB" id="A0A0X3U7G7"/>
<dbReference type="STRING" id="1685379.AVO45_18420"/>
<dbReference type="EMBL" id="LQBQ01000006">
    <property type="protein sequence ID" value="KUJ84075.1"/>
    <property type="molecule type" value="Genomic_DNA"/>
</dbReference>
<dbReference type="SUPFAM" id="SSF53300">
    <property type="entry name" value="vWA-like"/>
    <property type="match status" value="1"/>
</dbReference>
<feature type="domain" description="Cobalamin biosynthesis protein CobT VWA" evidence="1">
    <location>
        <begin position="4"/>
        <end position="110"/>
    </location>
</feature>
<dbReference type="InterPro" id="IPR036465">
    <property type="entry name" value="vWFA_dom_sf"/>
</dbReference>
<dbReference type="InterPro" id="IPR025861">
    <property type="entry name" value="CobT_VWA_dom"/>
</dbReference>
<dbReference type="Pfam" id="PF11775">
    <property type="entry name" value="CobT_C"/>
    <property type="match status" value="1"/>
</dbReference>
<organism evidence="2 3">
    <name type="scientific">Ruegeria marisrubri</name>
    <dbReference type="NCBI Taxonomy" id="1685379"/>
    <lineage>
        <taxon>Bacteria</taxon>
        <taxon>Pseudomonadati</taxon>
        <taxon>Pseudomonadota</taxon>
        <taxon>Alphaproteobacteria</taxon>
        <taxon>Rhodobacterales</taxon>
        <taxon>Roseobacteraceae</taxon>
        <taxon>Ruegeria</taxon>
    </lineage>
</organism>
<dbReference type="Proteomes" id="UP000053791">
    <property type="component" value="Unassembled WGS sequence"/>
</dbReference>
<evidence type="ECO:0000313" key="3">
    <source>
        <dbReference type="Proteomes" id="UP000053791"/>
    </source>
</evidence>
<name>A0A0X3U7G7_9RHOB</name>